<accession>A0A9P6F1N3</accession>
<dbReference type="EMBL" id="JAABOA010007556">
    <property type="protein sequence ID" value="KAF9540310.1"/>
    <property type="molecule type" value="Genomic_DNA"/>
</dbReference>
<dbReference type="Proteomes" id="UP000780801">
    <property type="component" value="Unassembled WGS sequence"/>
</dbReference>
<dbReference type="PANTHER" id="PTHR45936">
    <property type="entry name" value="TRNA-DIHYDROURIDINE(20) SYNTHASE [NAD(P)+]-LIKE"/>
    <property type="match status" value="1"/>
</dbReference>
<comment type="caution">
    <text evidence="1">The sequence shown here is derived from an EMBL/GenBank/DDBJ whole genome shotgun (WGS) entry which is preliminary data.</text>
</comment>
<protein>
    <submittedName>
        <fullName evidence="1">tRNA-dihydrouridine(20) synthase [NAD(P)+]-like</fullName>
    </submittedName>
</protein>
<gene>
    <name evidence="1" type="primary">DUS2L_1</name>
    <name evidence="1" type="ORF">BGW38_009875</name>
</gene>
<dbReference type="OrthoDB" id="10262250at2759"/>
<feature type="non-terminal residue" evidence="1">
    <location>
        <position position="71"/>
    </location>
</feature>
<dbReference type="PANTHER" id="PTHR45936:SF1">
    <property type="entry name" value="TRNA-DIHYDROURIDINE(20) SYNTHASE [NAD(P)+]-LIKE"/>
    <property type="match status" value="1"/>
</dbReference>
<dbReference type="AlphaFoldDB" id="A0A9P6F1N3"/>
<organism evidence="1 2">
    <name type="scientific">Lunasporangiospora selenospora</name>
    <dbReference type="NCBI Taxonomy" id="979761"/>
    <lineage>
        <taxon>Eukaryota</taxon>
        <taxon>Fungi</taxon>
        <taxon>Fungi incertae sedis</taxon>
        <taxon>Mucoromycota</taxon>
        <taxon>Mortierellomycotina</taxon>
        <taxon>Mortierellomycetes</taxon>
        <taxon>Mortierellales</taxon>
        <taxon>Mortierellaceae</taxon>
        <taxon>Lunasporangiospora</taxon>
    </lineage>
</organism>
<dbReference type="InterPro" id="IPR052582">
    <property type="entry name" value="tRNA-DUS-like"/>
</dbReference>
<name>A0A9P6F1N3_9FUNG</name>
<dbReference type="GO" id="GO:0017150">
    <property type="term" value="F:tRNA dihydrouridine synthase activity"/>
    <property type="evidence" value="ECO:0007669"/>
    <property type="project" value="TreeGrafter"/>
</dbReference>
<sequence length="71" mass="8249">MIARGAQSNVSVFRKEGPLPTLDIVKQYIRKCMETRNLHSNTKYVLMQMFSENPKSPLYRPLCDAKNFRSV</sequence>
<proteinExistence type="predicted"/>
<dbReference type="GO" id="GO:0005737">
    <property type="term" value="C:cytoplasm"/>
    <property type="evidence" value="ECO:0007669"/>
    <property type="project" value="TreeGrafter"/>
</dbReference>
<evidence type="ECO:0000313" key="2">
    <source>
        <dbReference type="Proteomes" id="UP000780801"/>
    </source>
</evidence>
<evidence type="ECO:0000313" key="1">
    <source>
        <dbReference type="EMBL" id="KAF9540310.1"/>
    </source>
</evidence>
<keyword evidence="2" id="KW-1185">Reference proteome</keyword>
<reference evidence="1" key="1">
    <citation type="journal article" date="2020" name="Fungal Divers.">
        <title>Resolving the Mortierellaceae phylogeny through synthesis of multi-gene phylogenetics and phylogenomics.</title>
        <authorList>
            <person name="Vandepol N."/>
            <person name="Liber J."/>
            <person name="Desiro A."/>
            <person name="Na H."/>
            <person name="Kennedy M."/>
            <person name="Barry K."/>
            <person name="Grigoriev I.V."/>
            <person name="Miller A.N."/>
            <person name="O'Donnell K."/>
            <person name="Stajich J.E."/>
            <person name="Bonito G."/>
        </authorList>
    </citation>
    <scope>NUCLEOTIDE SEQUENCE</scope>
    <source>
        <strain evidence="1">KOD1015</strain>
    </source>
</reference>